<dbReference type="AlphaFoldDB" id="A0A9J6ZS48"/>
<proteinExistence type="predicted"/>
<reference evidence="1" key="1">
    <citation type="submission" date="2022-05" db="EMBL/GenBank/DDBJ databases">
        <authorList>
            <person name="Sun X."/>
        </authorList>
    </citation>
    <scope>NUCLEOTIDE SEQUENCE</scope>
    <source>
        <strain evidence="1">Ai-910</strain>
    </source>
</reference>
<protein>
    <submittedName>
        <fullName evidence="1">Uncharacterized protein</fullName>
    </submittedName>
</protein>
<dbReference type="KEGG" id="alkq:M9189_05250"/>
<dbReference type="RefSeq" id="WP_250725165.1">
    <property type="nucleotide sequence ID" value="NZ_CP098400.1"/>
</dbReference>
<evidence type="ECO:0000313" key="2">
    <source>
        <dbReference type="Proteomes" id="UP001056426"/>
    </source>
</evidence>
<organism evidence="1 2">
    <name type="scientific">Xiashengella succiniciproducens</name>
    <dbReference type="NCBI Taxonomy" id="2949635"/>
    <lineage>
        <taxon>Bacteria</taxon>
        <taxon>Pseudomonadati</taxon>
        <taxon>Bacteroidota</taxon>
        <taxon>Bacteroidia</taxon>
        <taxon>Marinilabiliales</taxon>
        <taxon>Marinilabiliaceae</taxon>
        <taxon>Xiashengella</taxon>
    </lineage>
</organism>
<reference evidence="1" key="2">
    <citation type="submission" date="2022-06" db="EMBL/GenBank/DDBJ databases">
        <title>Xiashengella guii gen. nov. sp. nov., a bacterium isolated form anaerobic digestion tank.</title>
        <authorList>
            <person name="Huang H."/>
        </authorList>
    </citation>
    <scope>NUCLEOTIDE SEQUENCE</scope>
    <source>
        <strain evidence="1">Ai-910</strain>
    </source>
</reference>
<sequence length="181" mass="20024">MCLSLVLSLGVAACSEDEKDTVPANYLQVGSKYYALKKGFVVKYSESNLGKDLYDLELDLMGSGLNYDNDEGVFKGKGPVFYLTADTTSGTEIVSGEYDFTDDYDNYPEVNKAYGASYWTSFEPENMGYDGRVLLEGSVSIEVDENGVYEVSYEGKDELDNSIKVYYKGVINFIDASGEED</sequence>
<accession>A0A9J6ZS48</accession>
<dbReference type="Proteomes" id="UP001056426">
    <property type="component" value="Chromosome"/>
</dbReference>
<gene>
    <name evidence="1" type="ORF">M9189_05250</name>
</gene>
<name>A0A9J6ZS48_9BACT</name>
<dbReference type="EMBL" id="CP098400">
    <property type="protein sequence ID" value="URW80756.1"/>
    <property type="molecule type" value="Genomic_DNA"/>
</dbReference>
<keyword evidence="2" id="KW-1185">Reference proteome</keyword>
<evidence type="ECO:0000313" key="1">
    <source>
        <dbReference type="EMBL" id="URW80756.1"/>
    </source>
</evidence>